<protein>
    <recommendedName>
        <fullName evidence="1">RNase H type-1 domain-containing protein</fullName>
    </recommendedName>
</protein>
<dbReference type="Pfam" id="PF13456">
    <property type="entry name" value="RVT_3"/>
    <property type="match status" value="1"/>
</dbReference>
<dbReference type="RefSeq" id="WP_344062761.1">
    <property type="nucleotide sequence ID" value="NZ_BAAAOH010000001.1"/>
</dbReference>
<keyword evidence="3" id="KW-1185">Reference proteome</keyword>
<proteinExistence type="predicted"/>
<dbReference type="EMBL" id="BAAAOH010000001">
    <property type="protein sequence ID" value="GAA1989317.1"/>
    <property type="molecule type" value="Genomic_DNA"/>
</dbReference>
<dbReference type="SUPFAM" id="SSF53098">
    <property type="entry name" value="Ribonuclease H-like"/>
    <property type="match status" value="1"/>
</dbReference>
<dbReference type="InterPro" id="IPR012337">
    <property type="entry name" value="RNaseH-like_sf"/>
</dbReference>
<dbReference type="PANTHER" id="PTHR46387:SF2">
    <property type="entry name" value="RIBONUCLEASE HI"/>
    <property type="match status" value="1"/>
</dbReference>
<feature type="domain" description="RNase H type-1" evidence="1">
    <location>
        <begin position="1"/>
        <end position="137"/>
    </location>
</feature>
<gene>
    <name evidence="2" type="ORF">GCM10009777_25530</name>
</gene>
<accession>A0ABN2SMH5</accession>
<dbReference type="PROSITE" id="PS50879">
    <property type="entry name" value="RNASE_H_1"/>
    <property type="match status" value="1"/>
</dbReference>
<dbReference type="PANTHER" id="PTHR46387">
    <property type="entry name" value="POLYNUCLEOTIDYL TRANSFERASE, RIBONUCLEASE H-LIKE SUPERFAMILY PROTEIN"/>
    <property type="match status" value="1"/>
</dbReference>
<name>A0ABN2SMH5_9MICO</name>
<evidence type="ECO:0000313" key="2">
    <source>
        <dbReference type="EMBL" id="GAA1989317.1"/>
    </source>
</evidence>
<reference evidence="2 3" key="1">
    <citation type="journal article" date="2019" name="Int. J. Syst. Evol. Microbiol.">
        <title>The Global Catalogue of Microorganisms (GCM) 10K type strain sequencing project: providing services to taxonomists for standard genome sequencing and annotation.</title>
        <authorList>
            <consortium name="The Broad Institute Genomics Platform"/>
            <consortium name="The Broad Institute Genome Sequencing Center for Infectious Disease"/>
            <person name="Wu L."/>
            <person name="Ma J."/>
        </authorList>
    </citation>
    <scope>NUCLEOTIDE SEQUENCE [LARGE SCALE GENOMIC DNA]</scope>
    <source>
        <strain evidence="2 3">JCM 14902</strain>
    </source>
</reference>
<evidence type="ECO:0000259" key="1">
    <source>
        <dbReference type="PROSITE" id="PS50879"/>
    </source>
</evidence>
<dbReference type="Proteomes" id="UP001500326">
    <property type="component" value="Unassembled WGS sequence"/>
</dbReference>
<organism evidence="2 3">
    <name type="scientific">Microbacterium pumilum</name>
    <dbReference type="NCBI Taxonomy" id="344165"/>
    <lineage>
        <taxon>Bacteria</taxon>
        <taxon>Bacillati</taxon>
        <taxon>Actinomycetota</taxon>
        <taxon>Actinomycetes</taxon>
        <taxon>Micrococcales</taxon>
        <taxon>Microbacteriaceae</taxon>
        <taxon>Microbacterium</taxon>
    </lineage>
</organism>
<comment type="caution">
    <text evidence="2">The sequence shown here is derived from an EMBL/GenBank/DDBJ whole genome shotgun (WGS) entry which is preliminary data.</text>
</comment>
<sequence length="147" mass="15598">MTHRFVVEADGGSRGNPGVAAGGAVVIDAQTGVVLSEVGVSLGVASNNVAEYCGLIAGLEVAFERDAAASVLVRMDSKLVVEQMSGRWKIKHPDMRVLAQRAQSLIDGRDVTFEWVPRLENSRADAAANEAMDLGEGFRRDVDAGQD</sequence>
<dbReference type="InterPro" id="IPR002156">
    <property type="entry name" value="RNaseH_domain"/>
</dbReference>
<dbReference type="InterPro" id="IPR036397">
    <property type="entry name" value="RNaseH_sf"/>
</dbReference>
<evidence type="ECO:0000313" key="3">
    <source>
        <dbReference type="Proteomes" id="UP001500326"/>
    </source>
</evidence>
<dbReference type="Gene3D" id="3.30.420.10">
    <property type="entry name" value="Ribonuclease H-like superfamily/Ribonuclease H"/>
    <property type="match status" value="1"/>
</dbReference>
<dbReference type="CDD" id="cd09279">
    <property type="entry name" value="RNase_HI_like"/>
    <property type="match status" value="1"/>
</dbReference>